<feature type="binding site" evidence="14">
    <location>
        <position position="285"/>
    </location>
    <ligand>
        <name>Ca(2+)</name>
        <dbReference type="ChEBI" id="CHEBI:29108"/>
        <label>1</label>
    </ligand>
</feature>
<dbReference type="PDB" id="6BXZ">
    <property type="method" value="X-ray"/>
    <property type="resolution" value="2.09 A"/>
    <property type="chains" value="A/C=215-561"/>
</dbReference>
<organism evidence="11 12">
    <name type="scientific">Sus scrofa</name>
    <name type="common">Pig</name>
    <dbReference type="NCBI Taxonomy" id="9823"/>
    <lineage>
        <taxon>Eukaryota</taxon>
        <taxon>Metazoa</taxon>
        <taxon>Chordata</taxon>
        <taxon>Craniata</taxon>
        <taxon>Vertebrata</taxon>
        <taxon>Euteleostomi</taxon>
        <taxon>Mammalia</taxon>
        <taxon>Eutheria</taxon>
        <taxon>Laurasiatheria</taxon>
        <taxon>Artiodactyla</taxon>
        <taxon>Suina</taxon>
        <taxon>Suidae</taxon>
        <taxon>Sus</taxon>
    </lineage>
</organism>
<keyword evidence="6 9" id="KW-1133">Transmembrane helix</keyword>
<evidence type="ECO:0000313" key="11">
    <source>
        <dbReference type="Ensembl" id="ENSSSCP00000011114.5"/>
    </source>
</evidence>
<dbReference type="Ensembl" id="ENSSSCT00000011410.5">
    <property type="protein sequence ID" value="ENSSSCP00000011114.5"/>
    <property type="gene ID" value="ENSSSCG00000053385.1"/>
</dbReference>
<dbReference type="GO" id="GO:0005886">
    <property type="term" value="C:plasma membrane"/>
    <property type="evidence" value="ECO:0007669"/>
    <property type="project" value="InterPro"/>
</dbReference>
<dbReference type="HOGENOM" id="CLU_001945_0_0_1"/>
<keyword evidence="4 8" id="KW-0106">Calcium</keyword>
<feature type="binding site" evidence="14">
    <location>
        <position position="285"/>
    </location>
    <ligand>
        <name>Ca(2+)</name>
        <dbReference type="ChEBI" id="CHEBI:29108"/>
        <label>2</label>
    </ligand>
</feature>
<dbReference type="GO" id="GO:0005509">
    <property type="term" value="F:calcium ion binding"/>
    <property type="evidence" value="ECO:0007669"/>
    <property type="project" value="UniProtKB-UniRule"/>
</dbReference>
<dbReference type="PANTHER" id="PTHR24025">
    <property type="entry name" value="DESMOGLEIN FAMILY MEMBER"/>
    <property type="match status" value="1"/>
</dbReference>
<dbReference type="eggNOG" id="KOG3594">
    <property type="taxonomic scope" value="Eukaryota"/>
</dbReference>
<keyword evidence="2 9" id="KW-0812">Transmembrane</keyword>
<evidence type="ECO:0000313" key="13">
    <source>
        <dbReference type="VGNC" id="VGNC:91213"/>
    </source>
</evidence>
<reference evidence="11" key="4">
    <citation type="submission" date="2025-08" db="UniProtKB">
        <authorList>
            <consortium name="Ensembl"/>
        </authorList>
    </citation>
    <scope>IDENTIFICATION</scope>
</reference>
<keyword evidence="12" id="KW-1185">Reference proteome</keyword>
<feature type="binding site" evidence="14">
    <location>
        <position position="326"/>
    </location>
    <ligand>
        <name>Ca(2+)</name>
        <dbReference type="ChEBI" id="CHEBI:29108"/>
        <label>2</label>
    </ligand>
</feature>
<feature type="binding site" evidence="14">
    <location>
        <position position="363"/>
    </location>
    <ligand>
        <name>Ca(2+)</name>
        <dbReference type="ChEBI" id="CHEBI:29108"/>
        <label>3</label>
    </ligand>
</feature>
<comment type="subcellular location">
    <subcellularLocation>
        <location evidence="1">Membrane</location>
    </subcellularLocation>
</comment>
<dbReference type="SMART" id="SM00112">
    <property type="entry name" value="CA"/>
    <property type="match status" value="4"/>
</dbReference>
<reference evidence="11" key="5">
    <citation type="submission" date="2025-09" db="UniProtKB">
        <authorList>
            <consortium name="Ensembl"/>
        </authorList>
    </citation>
    <scope>IDENTIFICATION</scope>
</reference>
<dbReference type="FunFam" id="2.60.40.60:FF:000055">
    <property type="entry name" value="protocadherin-15 isoform X1"/>
    <property type="match status" value="1"/>
</dbReference>
<feature type="binding site" evidence="14">
    <location>
        <position position="234"/>
    </location>
    <ligand>
        <name>Ca(2+)</name>
        <dbReference type="ChEBI" id="CHEBI:29108"/>
        <label>2</label>
    </ligand>
</feature>
<feature type="binding site" evidence="14">
    <location>
        <position position="357"/>
    </location>
    <ligand>
        <name>Ca(2+)</name>
        <dbReference type="ChEBI" id="CHEBI:29108"/>
        <label>3</label>
    </ligand>
</feature>
<keyword evidence="5" id="KW-0130">Cell adhesion</keyword>
<dbReference type="SUPFAM" id="SSF49313">
    <property type="entry name" value="Cadherin-like"/>
    <property type="match status" value="4"/>
</dbReference>
<keyword evidence="3" id="KW-0677">Repeat</keyword>
<feature type="transmembrane region" description="Helical" evidence="9">
    <location>
        <begin position="563"/>
        <end position="586"/>
    </location>
</feature>
<feature type="binding site" evidence="14">
    <location>
        <position position="325"/>
    </location>
    <ligand>
        <name>Ca(2+)</name>
        <dbReference type="ChEBI" id="CHEBI:29108"/>
        <label>3</label>
    </ligand>
</feature>
<reference evidence="14" key="2">
    <citation type="journal article" date="2018" name="Biophys. J.">
        <title>A Mechanically Weak Extracellular Membrane-Adjacent Domain Induces Dimerization of Protocadherin-15.</title>
        <authorList>
            <person name="De-la-Torre P."/>
            <person name="Choudhary D."/>
            <person name="Araya-Secchi R."/>
            <person name="Narui Y."/>
            <person name="Sotomayor M."/>
        </authorList>
    </citation>
    <scope>X-RAY CRYSTALLOGRAPHY (2.09 ANGSTROMS) OF 214-561 IN COMPLEX WITH CA(2+)</scope>
</reference>
<dbReference type="PROSITE" id="PS50268">
    <property type="entry name" value="CADHERIN_2"/>
    <property type="match status" value="4"/>
</dbReference>
<feature type="binding site" evidence="14">
    <location>
        <position position="326"/>
    </location>
    <ligand>
        <name>Ca(2+)</name>
        <dbReference type="ChEBI" id="CHEBI:29108"/>
        <label>1</label>
    </ligand>
</feature>
<evidence type="ECO:0000256" key="2">
    <source>
        <dbReference type="ARBA" id="ARBA00022692"/>
    </source>
</evidence>
<proteinExistence type="evidence at protein level"/>
<keyword evidence="14" id="KW-0479">Metal-binding</keyword>
<evidence type="ECO:0000259" key="10">
    <source>
        <dbReference type="PROSITE" id="PS50268"/>
    </source>
</evidence>
<evidence type="ECO:0000256" key="1">
    <source>
        <dbReference type="ARBA" id="ARBA00004370"/>
    </source>
</evidence>
<dbReference type="ExpressionAtlas" id="F1SD06">
    <property type="expression patterns" value="baseline and differential"/>
</dbReference>
<feature type="domain" description="Cadherin" evidence="10">
    <location>
        <begin position="114"/>
        <end position="222"/>
    </location>
</feature>
<dbReference type="Bgee" id="ENSSSCG00000010426">
    <property type="expression patterns" value="Expressed in ovary and 29 other cell types or tissues"/>
</dbReference>
<dbReference type="PANTHER" id="PTHR24025:SF31">
    <property type="entry name" value="NEURAL-CADHERIN"/>
    <property type="match status" value="1"/>
</dbReference>
<dbReference type="VGNC" id="VGNC:91213">
    <property type="gene designation" value="PCDH15"/>
</dbReference>
<dbReference type="FunFam" id="2.60.40.60:FF:000050">
    <property type="entry name" value="protocadherin-15 isoform X1"/>
    <property type="match status" value="1"/>
</dbReference>
<dbReference type="PDBsum" id="6BXZ"/>
<feature type="binding site" evidence="14">
    <location>
        <position position="324"/>
    </location>
    <ligand>
        <name>Ca(2+)</name>
        <dbReference type="ChEBI" id="CHEBI:29108"/>
        <label>2</label>
    </ligand>
</feature>
<dbReference type="AlphaFoldDB" id="F1SD06"/>
<feature type="binding site" evidence="14">
    <location>
        <position position="359"/>
    </location>
    <ligand>
        <name>Ca(2+)</name>
        <dbReference type="ChEBI" id="CHEBI:29108"/>
        <label>2</label>
    </ligand>
</feature>
<evidence type="ECO:0000256" key="9">
    <source>
        <dbReference type="SAM" id="Phobius"/>
    </source>
</evidence>
<dbReference type="FunFam" id="2.60.40.60:FF:000049">
    <property type="entry name" value="protocadherin-15 isoform X1"/>
    <property type="match status" value="1"/>
</dbReference>
<feature type="domain" description="Cadherin" evidence="10">
    <location>
        <begin position="332"/>
        <end position="446"/>
    </location>
</feature>
<feature type="binding site" evidence="14">
    <location>
        <position position="283"/>
    </location>
    <ligand>
        <name>Ca(2+)</name>
        <dbReference type="ChEBI" id="CHEBI:29108"/>
        <label>1</label>
    </ligand>
</feature>
<keyword evidence="7 9" id="KW-0472">Membrane</keyword>
<dbReference type="InterPro" id="IPR015919">
    <property type="entry name" value="Cadherin-like_sf"/>
</dbReference>
<feature type="binding site" evidence="14">
    <location>
        <position position="413"/>
    </location>
    <ligand>
        <name>Ca(2+)</name>
        <dbReference type="ChEBI" id="CHEBI:29108"/>
        <label>3</label>
    </ligand>
</feature>
<name>F1SD06_PIG</name>
<evidence type="ECO:0000256" key="3">
    <source>
        <dbReference type="ARBA" id="ARBA00022737"/>
    </source>
</evidence>
<evidence type="ECO:0000256" key="7">
    <source>
        <dbReference type="ARBA" id="ARBA00023136"/>
    </source>
</evidence>
<dbReference type="PRINTS" id="PR00205">
    <property type="entry name" value="CADHERIN"/>
</dbReference>
<dbReference type="FunFam" id="2.60.40.60:FF:000056">
    <property type="entry name" value="protocadherin-15 isoform X1"/>
    <property type="match status" value="1"/>
</dbReference>
<dbReference type="InterPro" id="IPR050971">
    <property type="entry name" value="Cadherin-domain_protein"/>
</dbReference>
<gene>
    <name evidence="13" type="primary">PCDH15</name>
</gene>
<dbReference type="Gene3D" id="2.60.40.60">
    <property type="entry name" value="Cadherins"/>
    <property type="match status" value="4"/>
</dbReference>
<evidence type="ECO:0000313" key="12">
    <source>
        <dbReference type="Proteomes" id="UP000008227"/>
    </source>
</evidence>
<evidence type="ECO:0000256" key="5">
    <source>
        <dbReference type="ARBA" id="ARBA00022889"/>
    </source>
</evidence>
<dbReference type="InterPro" id="IPR002126">
    <property type="entry name" value="Cadherin-like_dom"/>
</dbReference>
<evidence type="ECO:0000256" key="6">
    <source>
        <dbReference type="ARBA" id="ARBA00022989"/>
    </source>
</evidence>
<dbReference type="Pfam" id="PF23206">
    <property type="entry name" value="PCDH15_12th"/>
    <property type="match status" value="1"/>
</dbReference>
<evidence type="ECO:0007829" key="14">
    <source>
        <dbReference type="PDB" id="6BXZ"/>
    </source>
</evidence>
<feature type="domain" description="Cadherin" evidence="10">
    <location>
        <begin position="224"/>
        <end position="331"/>
    </location>
</feature>
<dbReference type="PROSITE" id="PS00232">
    <property type="entry name" value="CADHERIN_1"/>
    <property type="match status" value="1"/>
</dbReference>
<feature type="binding site" evidence="14">
    <location>
        <position position="327"/>
    </location>
    <ligand>
        <name>Ca(2+)</name>
        <dbReference type="ChEBI" id="CHEBI:29108"/>
        <label>3</label>
    </ligand>
</feature>
<feature type="binding site" evidence="14">
    <location>
        <position position="234"/>
    </location>
    <ligand>
        <name>Ca(2+)</name>
        <dbReference type="ChEBI" id="CHEBI:29108"/>
        <label>1</label>
    </ligand>
</feature>
<feature type="binding site" evidence="14">
    <location>
        <position position="323"/>
    </location>
    <ligand>
        <name>Ca(2+)</name>
        <dbReference type="ChEBI" id="CHEBI:29108"/>
        <label>2</label>
    </ligand>
</feature>
<dbReference type="Proteomes" id="UP000008227">
    <property type="component" value="Chromosome 14"/>
</dbReference>
<dbReference type="GeneTree" id="ENSGT00940000156675"/>
<dbReference type="InterPro" id="IPR056989">
    <property type="entry name" value="PCDH15_12th_dom"/>
</dbReference>
<keyword evidence="14" id="KW-0002">3D-structure</keyword>
<evidence type="ECO:0000256" key="4">
    <source>
        <dbReference type="ARBA" id="ARBA00022837"/>
    </source>
</evidence>
<sequence length="850" mass="95257">MIIACVHQLNIYCCREENLPPGTTFLQIEAKDVDLGANVSYRIRSPEVKHFFALHPFTGELSLLRSLDYESFPDQEASITFLVEAFDIYGTMPPGIATVTVIVKDMNDYPPVFSKRIYKGMVAPDAVKGTPITTVYAEDADPPGLPASRVRYRVDDIQFPYPASIFDVEEDSGRVITRVNLNEEPTTIFKLVVVAFDDGEPVMSSSATVKILVLHPGEIPRFTQEEYRPPPVSELAAKGTMVGLISAAAINQSIVYSIVSGNEEDKFGINNITGVIYVNAPLDYETRTSYVLRVQADSLEVVLANLRVPSKSNTAKVYIEIQDENDHPPVFQKKFYIGGVSEDARMFASVLRVKATDKDTGNYSAMAYRLIIPPIKEGKEGFVVETYTGLIKTAMLFHNMRRSYFKFQVIATDDYGKGLSGKADVLVSVVNQLDMQVIVSNVPPTLVEKKIEDLTEILDRYVQEQIPGAKVVVESIGARRHGDAFSLEDYTKCDLTVYAIDPQTNRAVDRNELFKFLDGKLLDINKDFQPYYGEGGRILEIRTPEAVTSIKKRGESLGYTEGALLALAFIIILCCIPAILVVLVSYRQRGYTSEQQQLLRPSLLKPEELSMESGIDPGQEYGQDYYSYEHGYEMPQYGSRRRLLPPAGQEEYGEVVGEAEEEYEEEEWARKRMIKLVVDREYETSSTGEDSAPECQRNRLHNPNIHSNINGNIYIAQNGSVVRTRRACLTDNLKVTSPVRLGKHFKKIDKLAVTHEENVPLNTLSKGPFSTEKMNSRPTLVTFAPCHVGTDSTAVKPLGNRLKSTVQQESVVDSKNIKEALEFHSDHTQSDDEELWMGPWNNLHIPMTKL</sequence>
<accession>F1SD06</accession>
<reference evidence="11" key="3">
    <citation type="journal article" date="2020" name="Gigascience">
        <title>An improved pig reference genome sequence to enable pig genetics and genomics research.</title>
        <authorList>
            <person name="Warr A."/>
            <person name="Affara N."/>
            <person name="Aken B."/>
            <person name="Beiki H."/>
            <person name="Bickhart D.M."/>
            <person name="Billis K."/>
            <person name="Chow W."/>
            <person name="Eory L."/>
            <person name="Finlayson H.A."/>
            <person name="Flicek P."/>
            <person name="Giron C.G."/>
            <person name="Griffin D.K."/>
            <person name="Hall R."/>
            <person name="Hannum G."/>
            <person name="Hourlier T."/>
            <person name="Howe K."/>
            <person name="Hume D.A."/>
            <person name="Izuogu O."/>
            <person name="Kim K."/>
            <person name="Koren S."/>
            <person name="Liu H."/>
            <person name="Manchanda N."/>
            <person name="Martin F.J."/>
            <person name="Nonneman D.J."/>
            <person name="O'Connor R.E."/>
            <person name="Phillippy A.M."/>
            <person name="Rohrer G.A."/>
            <person name="Rosen B.D."/>
            <person name="Rund L.A."/>
            <person name="Sargent C.A."/>
            <person name="Schook L.B."/>
            <person name="Schroeder S.G."/>
            <person name="Schwartz A.S."/>
            <person name="Skinner B.M."/>
            <person name="Talbot R."/>
            <person name="Tseng E."/>
            <person name="Tuggle C.K."/>
            <person name="Watson M."/>
            <person name="Smith T.P.L."/>
            <person name="Archibald A.L."/>
        </authorList>
    </citation>
    <scope>NUCLEOTIDE SEQUENCE [LARGE SCALE GENOMIC DNA]</scope>
    <source>
        <strain evidence="11">Duroc</strain>
    </source>
</reference>
<feature type="domain" description="Cadherin" evidence="10">
    <location>
        <begin position="17"/>
        <end position="113"/>
    </location>
</feature>
<dbReference type="Pfam" id="PF00028">
    <property type="entry name" value="Cadherin"/>
    <property type="match status" value="4"/>
</dbReference>
<dbReference type="SMR" id="F1SD06"/>
<dbReference type="CDD" id="cd11304">
    <property type="entry name" value="Cadherin_repeat"/>
    <property type="match status" value="4"/>
</dbReference>
<reference evidence="12" key="1">
    <citation type="submission" date="2009-11" db="EMBL/GenBank/DDBJ databases">
        <authorList>
            <consortium name="Porcine genome sequencing project"/>
        </authorList>
    </citation>
    <scope>NUCLEOTIDE SEQUENCE [LARGE SCALE GENOMIC DNA]</scope>
    <source>
        <strain evidence="12">Duroc</strain>
    </source>
</reference>
<protein>
    <recommendedName>
        <fullName evidence="10">Cadherin domain-containing protein</fullName>
    </recommendedName>
</protein>
<evidence type="ECO:0000256" key="8">
    <source>
        <dbReference type="PROSITE-ProRule" id="PRU00043"/>
    </source>
</evidence>
<feature type="binding site" evidence="14">
    <location>
        <position position="359"/>
    </location>
    <ligand>
        <name>Ca(2+)</name>
        <dbReference type="ChEBI" id="CHEBI:29108"/>
        <label>3</label>
    </ligand>
</feature>
<dbReference type="GO" id="GO:0007156">
    <property type="term" value="P:homophilic cell adhesion via plasma membrane adhesion molecules"/>
    <property type="evidence" value="ECO:0007669"/>
    <property type="project" value="InterPro"/>
</dbReference>
<dbReference type="InterPro" id="IPR020894">
    <property type="entry name" value="Cadherin_CS"/>
</dbReference>